<evidence type="ECO:0000256" key="1">
    <source>
        <dbReference type="ARBA" id="ARBA00021292"/>
    </source>
</evidence>
<reference evidence="2 3" key="1">
    <citation type="journal article" date="2021" name="J. Biosci. Bioeng.">
        <title>Identification and characterization of a chc gene cluster responsible for the aromatization pathway of cyclohexanecarboxylate degradation in Sinomonas cyclohexanicum ATCC 51369.</title>
        <authorList>
            <person name="Yamamoto T."/>
            <person name="Hasegawa Y."/>
            <person name="Lau P.C.K."/>
            <person name="Iwaki H."/>
        </authorList>
    </citation>
    <scope>NUCLEOTIDE SEQUENCE [LARGE SCALE GENOMIC DNA]</scope>
    <source>
        <strain evidence="2 3">ATCC 51369</strain>
    </source>
</reference>
<gene>
    <name evidence="2" type="ORF">SCMU_29110</name>
</gene>
<dbReference type="PANTHER" id="PTHR45947:SF3">
    <property type="entry name" value="SULFOQUINOVOSYL TRANSFERASE SQD2"/>
    <property type="match status" value="1"/>
</dbReference>
<protein>
    <recommendedName>
        <fullName evidence="1">D-inositol 3-phosphate glycosyltransferase</fullName>
    </recommendedName>
</protein>
<dbReference type="SUPFAM" id="SSF53756">
    <property type="entry name" value="UDP-Glycosyltransferase/glycogen phosphorylase"/>
    <property type="match status" value="1"/>
</dbReference>
<accession>A0ABN6FJT4</accession>
<name>A0ABN6FJT4_SINCY</name>
<keyword evidence="3" id="KW-1185">Reference proteome</keyword>
<dbReference type="Proteomes" id="UP001319861">
    <property type="component" value="Chromosome"/>
</dbReference>
<sequence>MTEWTTDKRQARSDTIGSCRPITREAGTTCRGAMRLVYVQPGLSTAESGEVPLDDKTVAGLEEYARSWPGRILVVATVLPGPQLPREEHREYFDVIATRNAAVTIRNLKPAAVLALHRGDSSAILNTGVPVVLTSEYPMSVRLAQQLIRAQTSADRVRIMAGSARQELHFRTSARNAAGLQCNGFPSWKAYASLNRSPIFFHDHRIRTKDIPAALATEPWDGSRPLRIAFSGRLTAIKGPQFALQMARELDRKKAPVELYFTGDGDLRQELEKSAPENTHFIGMLDFEREWKPFFRNHVDIAILPHPQGDPSCTYFEALGCGAPILGFANSTLTPLIERSDAGWTTRSNGQALANKVFSLLENPEQIAAARSSGINYIAGQTFENVAHQRMRHVLECIAT</sequence>
<evidence type="ECO:0000313" key="3">
    <source>
        <dbReference type="Proteomes" id="UP001319861"/>
    </source>
</evidence>
<dbReference type="InterPro" id="IPR050194">
    <property type="entry name" value="Glycosyltransferase_grp1"/>
</dbReference>
<proteinExistence type="predicted"/>
<dbReference type="Pfam" id="PF13692">
    <property type="entry name" value="Glyco_trans_1_4"/>
    <property type="match status" value="1"/>
</dbReference>
<organism evidence="2 3">
    <name type="scientific">Sinomonas cyclohexanicum</name>
    <name type="common">Corynebacterium cyclohexanicum</name>
    <dbReference type="NCBI Taxonomy" id="322009"/>
    <lineage>
        <taxon>Bacteria</taxon>
        <taxon>Bacillati</taxon>
        <taxon>Actinomycetota</taxon>
        <taxon>Actinomycetes</taxon>
        <taxon>Micrococcales</taxon>
        <taxon>Micrococcaceae</taxon>
        <taxon>Sinomonas</taxon>
    </lineage>
</organism>
<dbReference type="EMBL" id="AP024525">
    <property type="protein sequence ID" value="BCT77069.1"/>
    <property type="molecule type" value="Genomic_DNA"/>
</dbReference>
<evidence type="ECO:0000313" key="2">
    <source>
        <dbReference type="EMBL" id="BCT77069.1"/>
    </source>
</evidence>
<dbReference type="PANTHER" id="PTHR45947">
    <property type="entry name" value="SULFOQUINOVOSYL TRANSFERASE SQD2"/>
    <property type="match status" value="1"/>
</dbReference>
<dbReference type="Gene3D" id="3.40.50.2000">
    <property type="entry name" value="Glycogen Phosphorylase B"/>
    <property type="match status" value="1"/>
</dbReference>